<evidence type="ECO:0000313" key="4">
    <source>
        <dbReference type="EMBL" id="KAJ5318609.1"/>
    </source>
</evidence>
<dbReference type="EMBL" id="JAPZBO010000004">
    <property type="protein sequence ID" value="KAJ5318560.1"/>
    <property type="molecule type" value="Genomic_DNA"/>
</dbReference>
<feature type="region of interest" description="Disordered" evidence="2">
    <location>
        <begin position="190"/>
        <end position="223"/>
    </location>
</feature>
<dbReference type="AlphaFoldDB" id="A0A9W9Q0D4"/>
<keyword evidence="5" id="KW-1185">Reference proteome</keyword>
<evidence type="ECO:0000313" key="5">
    <source>
        <dbReference type="Proteomes" id="UP001147746"/>
    </source>
</evidence>
<dbReference type="Proteomes" id="UP001147746">
    <property type="component" value="Unassembled WGS sequence"/>
</dbReference>
<organism evidence="3 5">
    <name type="scientific">Penicillium atrosanguineum</name>
    <dbReference type="NCBI Taxonomy" id="1132637"/>
    <lineage>
        <taxon>Eukaryota</taxon>
        <taxon>Fungi</taxon>
        <taxon>Dikarya</taxon>
        <taxon>Ascomycota</taxon>
        <taxon>Pezizomycotina</taxon>
        <taxon>Eurotiomycetes</taxon>
        <taxon>Eurotiomycetidae</taxon>
        <taxon>Eurotiales</taxon>
        <taxon>Aspergillaceae</taxon>
        <taxon>Penicillium</taxon>
    </lineage>
</organism>
<dbReference type="EMBL" id="JAPZBO010000004">
    <property type="protein sequence ID" value="KAJ5318609.1"/>
    <property type="molecule type" value="Genomic_DNA"/>
</dbReference>
<gene>
    <name evidence="3" type="ORF">N7476_004980</name>
    <name evidence="4" type="ORF">N7476_005029</name>
</gene>
<feature type="region of interest" description="Disordered" evidence="2">
    <location>
        <begin position="27"/>
        <end position="47"/>
    </location>
</feature>
<accession>A0A9W9Q0D4</accession>
<feature type="coiled-coil region" evidence="1">
    <location>
        <begin position="56"/>
        <end position="129"/>
    </location>
</feature>
<keyword evidence="1" id="KW-0175">Coiled coil</keyword>
<evidence type="ECO:0000313" key="3">
    <source>
        <dbReference type="EMBL" id="KAJ5318560.1"/>
    </source>
</evidence>
<sequence>MAHVPIAWCSGDFPSCKPWAFTKTFGSQNRLSKPSKTSPTKQSEWNKTHRKCLKILDEAEDDKERLSNLVAQERQQSQQAAQQHRTEKAQLSTQIQHLVADRKQAMEECERVRTENLQLQSRLETATSNANSLNQWPQADMETFLGMIHGDLSTTAARIWGRRDELRNSYLATFSDVLQPPYLQNSGPMGEMGNQVFPSAPLPGTNGAFPSTNPLVPSSGPNA</sequence>
<evidence type="ECO:0000256" key="1">
    <source>
        <dbReference type="SAM" id="Coils"/>
    </source>
</evidence>
<protein>
    <submittedName>
        <fullName evidence="3">Uncharacterized protein</fullName>
    </submittedName>
</protein>
<feature type="compositionally biased region" description="Low complexity" evidence="2">
    <location>
        <begin position="32"/>
        <end position="41"/>
    </location>
</feature>
<comment type="caution">
    <text evidence="3">The sequence shown here is derived from an EMBL/GenBank/DDBJ whole genome shotgun (WGS) entry which is preliminary data.</text>
</comment>
<reference evidence="3" key="2">
    <citation type="journal article" date="2023" name="IMA Fungus">
        <title>Comparative genomic study of the Penicillium genus elucidates a diverse pangenome and 15 lateral gene transfer events.</title>
        <authorList>
            <person name="Petersen C."/>
            <person name="Sorensen T."/>
            <person name="Nielsen M.R."/>
            <person name="Sondergaard T.E."/>
            <person name="Sorensen J.L."/>
            <person name="Fitzpatrick D.A."/>
            <person name="Frisvad J.C."/>
            <person name="Nielsen K.L."/>
        </authorList>
    </citation>
    <scope>NUCLEOTIDE SEQUENCE</scope>
    <source>
        <strain evidence="3">IBT 21472</strain>
    </source>
</reference>
<feature type="compositionally biased region" description="Polar residues" evidence="2">
    <location>
        <begin position="208"/>
        <end position="223"/>
    </location>
</feature>
<evidence type="ECO:0000256" key="2">
    <source>
        <dbReference type="SAM" id="MobiDB-lite"/>
    </source>
</evidence>
<name>A0A9W9Q0D4_9EURO</name>
<reference evidence="3" key="1">
    <citation type="submission" date="2022-12" db="EMBL/GenBank/DDBJ databases">
        <authorList>
            <person name="Petersen C."/>
        </authorList>
    </citation>
    <scope>NUCLEOTIDE SEQUENCE</scope>
    <source>
        <strain evidence="3">IBT 21472</strain>
    </source>
</reference>
<proteinExistence type="predicted"/>